<protein>
    <submittedName>
        <fullName evidence="1">Uncharacterized protein</fullName>
    </submittedName>
</protein>
<organism evidence="1 2">
    <name type="scientific">Ruminococcus flavefaciens</name>
    <dbReference type="NCBI Taxonomy" id="1265"/>
    <lineage>
        <taxon>Bacteria</taxon>
        <taxon>Bacillati</taxon>
        <taxon>Bacillota</taxon>
        <taxon>Clostridia</taxon>
        <taxon>Eubacteriales</taxon>
        <taxon>Oscillospiraceae</taxon>
        <taxon>Ruminococcus</taxon>
    </lineage>
</organism>
<proteinExistence type="predicted"/>
<comment type="caution">
    <text evidence="1">The sequence shown here is derived from an EMBL/GenBank/DDBJ whole genome shotgun (WGS) entry which is preliminary data.</text>
</comment>
<evidence type="ECO:0000313" key="2">
    <source>
        <dbReference type="Proteomes" id="UP000245720"/>
    </source>
</evidence>
<evidence type="ECO:0000313" key="1">
    <source>
        <dbReference type="EMBL" id="PWJ14507.1"/>
    </source>
</evidence>
<sequence>MRKTEVMRVRFDKRDKVVKAPDGLKNPLYSLTKAVVRAAKLKQSLVGSKEEVLGRAAEKECKES</sequence>
<reference evidence="1 2" key="1">
    <citation type="submission" date="2018-05" db="EMBL/GenBank/DDBJ databases">
        <title>The Hungate 1000. A catalogue of reference genomes from the rumen microbiome.</title>
        <authorList>
            <person name="Kelly W."/>
        </authorList>
    </citation>
    <scope>NUCLEOTIDE SEQUENCE [LARGE SCALE GENOMIC DNA]</scope>
    <source>
        <strain evidence="1 2">SAb67</strain>
    </source>
</reference>
<gene>
    <name evidence="1" type="ORF">IE37_00491</name>
</gene>
<accession>A0A315Y224</accession>
<name>A0A315Y224_RUMFL</name>
<dbReference type="AlphaFoldDB" id="A0A315Y224"/>
<dbReference type="Proteomes" id="UP000245720">
    <property type="component" value="Unassembled WGS sequence"/>
</dbReference>
<dbReference type="EMBL" id="QGDI01000002">
    <property type="protein sequence ID" value="PWJ14507.1"/>
    <property type="molecule type" value="Genomic_DNA"/>
</dbReference>